<organism evidence="2 3">
    <name type="scientific">Leptospira broomii serovar Hurstbridge str. 5399</name>
    <dbReference type="NCBI Taxonomy" id="1049789"/>
    <lineage>
        <taxon>Bacteria</taxon>
        <taxon>Pseudomonadati</taxon>
        <taxon>Spirochaetota</taxon>
        <taxon>Spirochaetia</taxon>
        <taxon>Leptospirales</taxon>
        <taxon>Leptospiraceae</taxon>
        <taxon>Leptospira</taxon>
    </lineage>
</organism>
<sequence>MGGFYSKPFILSKVYFLASSTPKILGIVGSLRSGSVNKALLSAARCSAPEYVQLDIYEGIGNLPFFNPDLEGQESESVSDYRSALRSANAIIIASPEYAHGITGVLKNALDWVVGSGEFIDKPVAILNASKRATIAYESLLEIMKVMSANVIREASLTIPLVGKDITEKEILADSEYTYLLKKSLETLCFAIEANREKQISG</sequence>
<proteinExistence type="predicted"/>
<reference evidence="2" key="1">
    <citation type="submission" date="2013-05" db="EMBL/GenBank/DDBJ databases">
        <authorList>
            <person name="Harkins D.M."/>
            <person name="Durkin A.S."/>
            <person name="Brinkac L.M."/>
            <person name="Haft D.H."/>
            <person name="Selengut J.D."/>
            <person name="Sanka R."/>
            <person name="DePew J."/>
            <person name="Purushe J."/>
            <person name="Hartskeerl R.A."/>
            <person name="Ahmed A."/>
            <person name="van der Linden H."/>
            <person name="Goris M.G.A."/>
            <person name="Vinetz J.M."/>
            <person name="Sutton G.G."/>
            <person name="Nierman W.C."/>
            <person name="Fouts D.E."/>
        </authorList>
    </citation>
    <scope>NUCLEOTIDE SEQUENCE [LARGE SCALE GENOMIC DNA]</scope>
    <source>
        <strain evidence="2">5399</strain>
    </source>
</reference>
<dbReference type="EMBL" id="AHMO02000008">
    <property type="protein sequence ID" value="EQA44986.1"/>
    <property type="molecule type" value="Genomic_DNA"/>
</dbReference>
<dbReference type="AlphaFoldDB" id="T0FAS3"/>
<keyword evidence="3" id="KW-1185">Reference proteome</keyword>
<dbReference type="PANTHER" id="PTHR30543:SF21">
    <property type="entry name" value="NAD(P)H-DEPENDENT FMN REDUCTASE LOT6"/>
    <property type="match status" value="1"/>
</dbReference>
<dbReference type="InterPro" id="IPR005025">
    <property type="entry name" value="FMN_Rdtase-like_dom"/>
</dbReference>
<dbReference type="Proteomes" id="UP000015454">
    <property type="component" value="Unassembled WGS sequence"/>
</dbReference>
<dbReference type="PANTHER" id="PTHR30543">
    <property type="entry name" value="CHROMATE REDUCTASE"/>
    <property type="match status" value="1"/>
</dbReference>
<evidence type="ECO:0000259" key="1">
    <source>
        <dbReference type="Pfam" id="PF03358"/>
    </source>
</evidence>
<dbReference type="GO" id="GO:0010181">
    <property type="term" value="F:FMN binding"/>
    <property type="evidence" value="ECO:0007669"/>
    <property type="project" value="TreeGrafter"/>
</dbReference>
<dbReference type="EC" id="1.7.-.-" evidence="2"/>
<dbReference type="GO" id="GO:0005829">
    <property type="term" value="C:cytosol"/>
    <property type="evidence" value="ECO:0007669"/>
    <property type="project" value="TreeGrafter"/>
</dbReference>
<keyword evidence="2" id="KW-0560">Oxidoreductase</keyword>
<dbReference type="Pfam" id="PF03358">
    <property type="entry name" value="FMN_red"/>
    <property type="match status" value="1"/>
</dbReference>
<name>T0FAS3_9LEPT</name>
<evidence type="ECO:0000313" key="3">
    <source>
        <dbReference type="Proteomes" id="UP000015454"/>
    </source>
</evidence>
<comment type="caution">
    <text evidence="2">The sequence shown here is derived from an EMBL/GenBank/DDBJ whole genome shotgun (WGS) entry which is preliminary data.</text>
</comment>
<gene>
    <name evidence="2" type="ORF">LEP1GSC050_2066</name>
</gene>
<accession>T0FAS3</accession>
<dbReference type="STRING" id="1049789.LEP1GSC050_2066"/>
<protein>
    <submittedName>
        <fullName evidence="2">Flavin reductase</fullName>
        <ecNumber evidence="2">1.7.-.-</ecNumber>
    </submittedName>
</protein>
<dbReference type="InterPro" id="IPR029039">
    <property type="entry name" value="Flavoprotein-like_sf"/>
</dbReference>
<dbReference type="SUPFAM" id="SSF52218">
    <property type="entry name" value="Flavoproteins"/>
    <property type="match status" value="1"/>
</dbReference>
<dbReference type="GO" id="GO:0016491">
    <property type="term" value="F:oxidoreductase activity"/>
    <property type="evidence" value="ECO:0007669"/>
    <property type="project" value="UniProtKB-KW"/>
</dbReference>
<dbReference type="InterPro" id="IPR050712">
    <property type="entry name" value="NAD(P)H-dep_reductase"/>
</dbReference>
<evidence type="ECO:0000313" key="2">
    <source>
        <dbReference type="EMBL" id="EQA44986.1"/>
    </source>
</evidence>
<feature type="domain" description="NADPH-dependent FMN reductase-like" evidence="1">
    <location>
        <begin position="22"/>
        <end position="159"/>
    </location>
</feature>
<dbReference type="Gene3D" id="3.40.50.360">
    <property type="match status" value="1"/>
</dbReference>